<dbReference type="STRING" id="1097556.R4XFA3"/>
<dbReference type="SMART" id="SM00205">
    <property type="entry name" value="THN"/>
    <property type="match status" value="1"/>
</dbReference>
<evidence type="ECO:0000256" key="1">
    <source>
        <dbReference type="PIRSR" id="PIRSR002703-1"/>
    </source>
</evidence>
<feature type="signal peptide" evidence="2">
    <location>
        <begin position="1"/>
        <end position="20"/>
    </location>
</feature>
<dbReference type="Pfam" id="PF00314">
    <property type="entry name" value="Thaumatin"/>
    <property type="match status" value="1"/>
</dbReference>
<sequence length="196" mass="19914">MQFSLSAITAIAAFASSVIAAPVEARSTGVYTITVKNSCSQTIWPGVGQVSSSPGKIDSQSGGFELASGGSRTISVPTDWIAGRIFARTGCSGSGSSFHCAVGDCGAYSCVDNTGISGVTLAEFSYSDMVKTFYNISLISGYNLGMRISSNDATCPAFSCPTGGCSEFQAYKAGSGANPCAACPLAAAYTVEFCPS</sequence>
<dbReference type="PRINTS" id="PR00347">
    <property type="entry name" value="THAUMATIN"/>
</dbReference>
<evidence type="ECO:0000256" key="2">
    <source>
        <dbReference type="SAM" id="SignalP"/>
    </source>
</evidence>
<dbReference type="Gene3D" id="2.60.110.10">
    <property type="entry name" value="Thaumatin"/>
    <property type="match status" value="1"/>
</dbReference>
<proteinExistence type="predicted"/>
<gene>
    <name evidence="3" type="ORF">TAPDE_004925</name>
</gene>
<dbReference type="OrthoDB" id="202203at2759"/>
<dbReference type="PANTHER" id="PTHR31013:SF2">
    <property type="entry name" value="THAUMATIN-LIKE PROTEIN"/>
    <property type="match status" value="1"/>
</dbReference>
<dbReference type="InterPro" id="IPR001938">
    <property type="entry name" value="Thaumatin"/>
</dbReference>
<keyword evidence="1" id="KW-1015">Disulfide bond</keyword>
<dbReference type="Proteomes" id="UP000013776">
    <property type="component" value="Unassembled WGS sequence"/>
</dbReference>
<dbReference type="AlphaFoldDB" id="R4XFA3"/>
<dbReference type="InterPro" id="IPR037176">
    <property type="entry name" value="Osmotin/thaumatin-like_sf"/>
</dbReference>
<comment type="caution">
    <text evidence="3">The sequence shown here is derived from an EMBL/GenBank/DDBJ whole genome shotgun (WGS) entry which is preliminary data.</text>
</comment>
<dbReference type="EMBL" id="CAHR02000244">
    <property type="protein sequence ID" value="CCG84461.1"/>
    <property type="molecule type" value="Genomic_DNA"/>
</dbReference>
<keyword evidence="2" id="KW-0732">Signal</keyword>
<evidence type="ECO:0008006" key="5">
    <source>
        <dbReference type="Google" id="ProtNLM"/>
    </source>
</evidence>
<keyword evidence="4" id="KW-1185">Reference proteome</keyword>
<dbReference type="eggNOG" id="ENOG502QUID">
    <property type="taxonomic scope" value="Eukaryota"/>
</dbReference>
<feature type="disulfide bond" evidence="1">
    <location>
        <begin position="91"/>
        <end position="100"/>
    </location>
</feature>
<evidence type="ECO:0000313" key="4">
    <source>
        <dbReference type="Proteomes" id="UP000013776"/>
    </source>
</evidence>
<reference evidence="3 4" key="1">
    <citation type="journal article" date="2013" name="MBio">
        <title>Genome sequencing of the plant pathogen Taphrina deformans, the causal agent of peach leaf curl.</title>
        <authorList>
            <person name="Cisse O.H."/>
            <person name="Almeida J.M.G.C.F."/>
            <person name="Fonseca A."/>
            <person name="Kumar A.A."/>
            <person name="Salojaervi J."/>
            <person name="Overmyer K."/>
            <person name="Hauser P.M."/>
            <person name="Pagni M."/>
        </authorList>
    </citation>
    <scope>NUCLEOTIDE SEQUENCE [LARGE SCALE GENOMIC DNA]</scope>
    <source>
        <strain evidence="4">PYCC 5710 / ATCC 11124 / CBS 356.35 / IMI 108563 / JCM 9778 / NBRC 8474</strain>
    </source>
</reference>
<dbReference type="SUPFAM" id="SSF49870">
    <property type="entry name" value="Osmotin, thaumatin-like protein"/>
    <property type="match status" value="1"/>
</dbReference>
<organism evidence="3 4">
    <name type="scientific">Taphrina deformans (strain PYCC 5710 / ATCC 11124 / CBS 356.35 / IMI 108563 / JCM 9778 / NBRC 8474)</name>
    <name type="common">Peach leaf curl fungus</name>
    <name type="synonym">Lalaria deformans</name>
    <dbReference type="NCBI Taxonomy" id="1097556"/>
    <lineage>
        <taxon>Eukaryota</taxon>
        <taxon>Fungi</taxon>
        <taxon>Dikarya</taxon>
        <taxon>Ascomycota</taxon>
        <taxon>Taphrinomycotina</taxon>
        <taxon>Taphrinomycetes</taxon>
        <taxon>Taphrinales</taxon>
        <taxon>Taphrinaceae</taxon>
        <taxon>Taphrina</taxon>
    </lineage>
</organism>
<feature type="chain" id="PRO_5004381506" description="Thaumatin-like protein" evidence="2">
    <location>
        <begin position="21"/>
        <end position="196"/>
    </location>
</feature>
<name>R4XFA3_TAPDE</name>
<evidence type="ECO:0000313" key="3">
    <source>
        <dbReference type="EMBL" id="CCG84461.1"/>
    </source>
</evidence>
<dbReference type="PANTHER" id="PTHR31013">
    <property type="entry name" value="THAUMATIN FAMILY PROTEIN-RELATED"/>
    <property type="match status" value="1"/>
</dbReference>
<dbReference type="PROSITE" id="PS51367">
    <property type="entry name" value="THAUMATIN_2"/>
    <property type="match status" value="1"/>
</dbReference>
<feature type="disulfide bond" evidence="1">
    <location>
        <begin position="105"/>
        <end position="110"/>
    </location>
</feature>
<protein>
    <recommendedName>
        <fullName evidence="5">Thaumatin-like protein</fullName>
    </recommendedName>
</protein>
<accession>R4XFA3</accession>
<dbReference type="VEuPathDB" id="FungiDB:TAPDE_004925"/>